<keyword evidence="3" id="KW-1185">Reference proteome</keyword>
<sequence>MAYVRLHTWTHILSPYDVSYELIPSDKIAVIFTDGGFALHVLFTVTFLIIASD</sequence>
<keyword evidence="1" id="KW-0472">Membrane</keyword>
<dbReference type="EMBL" id="ML121527">
    <property type="protein sequence ID" value="RPB29662.1"/>
    <property type="molecule type" value="Genomic_DNA"/>
</dbReference>
<organism evidence="2 3">
    <name type="scientific">Terfezia boudieri ATCC MYA-4762</name>
    <dbReference type="NCBI Taxonomy" id="1051890"/>
    <lineage>
        <taxon>Eukaryota</taxon>
        <taxon>Fungi</taxon>
        <taxon>Dikarya</taxon>
        <taxon>Ascomycota</taxon>
        <taxon>Pezizomycotina</taxon>
        <taxon>Pezizomycetes</taxon>
        <taxon>Pezizales</taxon>
        <taxon>Pezizaceae</taxon>
        <taxon>Terfezia</taxon>
    </lineage>
</organism>
<evidence type="ECO:0000313" key="3">
    <source>
        <dbReference type="Proteomes" id="UP000267821"/>
    </source>
</evidence>
<dbReference type="Proteomes" id="UP000267821">
    <property type="component" value="Unassembled WGS sequence"/>
</dbReference>
<keyword evidence="1" id="KW-1133">Transmembrane helix</keyword>
<dbReference type="InParanoid" id="A0A3N4MBC6"/>
<proteinExistence type="predicted"/>
<evidence type="ECO:0000256" key="1">
    <source>
        <dbReference type="SAM" id="Phobius"/>
    </source>
</evidence>
<protein>
    <submittedName>
        <fullName evidence="2">Uncharacterized protein</fullName>
    </submittedName>
</protein>
<accession>A0A3N4MBC6</accession>
<gene>
    <name evidence="2" type="ORF">L211DRAFT_32439</name>
</gene>
<reference evidence="2 3" key="1">
    <citation type="journal article" date="2018" name="Nat. Ecol. Evol.">
        <title>Pezizomycetes genomes reveal the molecular basis of ectomycorrhizal truffle lifestyle.</title>
        <authorList>
            <person name="Murat C."/>
            <person name="Payen T."/>
            <person name="Noel B."/>
            <person name="Kuo A."/>
            <person name="Morin E."/>
            <person name="Chen J."/>
            <person name="Kohler A."/>
            <person name="Krizsan K."/>
            <person name="Balestrini R."/>
            <person name="Da Silva C."/>
            <person name="Montanini B."/>
            <person name="Hainaut M."/>
            <person name="Levati E."/>
            <person name="Barry K.W."/>
            <person name="Belfiori B."/>
            <person name="Cichocki N."/>
            <person name="Clum A."/>
            <person name="Dockter R.B."/>
            <person name="Fauchery L."/>
            <person name="Guy J."/>
            <person name="Iotti M."/>
            <person name="Le Tacon F."/>
            <person name="Lindquist E.A."/>
            <person name="Lipzen A."/>
            <person name="Malagnac F."/>
            <person name="Mello A."/>
            <person name="Molinier V."/>
            <person name="Miyauchi S."/>
            <person name="Poulain J."/>
            <person name="Riccioni C."/>
            <person name="Rubini A."/>
            <person name="Sitrit Y."/>
            <person name="Splivallo R."/>
            <person name="Traeger S."/>
            <person name="Wang M."/>
            <person name="Zifcakova L."/>
            <person name="Wipf D."/>
            <person name="Zambonelli A."/>
            <person name="Paolocci F."/>
            <person name="Nowrousian M."/>
            <person name="Ottonello S."/>
            <person name="Baldrian P."/>
            <person name="Spatafora J.W."/>
            <person name="Henrissat B."/>
            <person name="Nagy L.G."/>
            <person name="Aury J.M."/>
            <person name="Wincker P."/>
            <person name="Grigoriev I.V."/>
            <person name="Bonfante P."/>
            <person name="Martin F.M."/>
        </authorList>
    </citation>
    <scope>NUCLEOTIDE SEQUENCE [LARGE SCALE GENOMIC DNA]</scope>
    <source>
        <strain evidence="2 3">ATCC MYA-4762</strain>
    </source>
</reference>
<feature type="transmembrane region" description="Helical" evidence="1">
    <location>
        <begin position="28"/>
        <end position="51"/>
    </location>
</feature>
<dbReference type="AlphaFoldDB" id="A0A3N4MBC6"/>
<name>A0A3N4MBC6_9PEZI</name>
<keyword evidence="1" id="KW-0812">Transmembrane</keyword>
<evidence type="ECO:0000313" key="2">
    <source>
        <dbReference type="EMBL" id="RPB29662.1"/>
    </source>
</evidence>